<comment type="caution">
    <text evidence="2">The sequence shown here is derived from an EMBL/GenBank/DDBJ whole genome shotgun (WGS) entry which is preliminary data.</text>
</comment>
<keyword evidence="3" id="KW-1185">Reference proteome</keyword>
<dbReference type="EMBL" id="BJON01000006">
    <property type="protein sequence ID" value="GED67804.1"/>
    <property type="molecule type" value="Genomic_DNA"/>
</dbReference>
<sequence>MEGRALDRAALPSPSLTKGVGNNRSDESGNTACSLARLNMIAKGKHIVFPSDISEGNFAFLLPFSIVDSSSVN</sequence>
<feature type="compositionally biased region" description="Polar residues" evidence="1">
    <location>
        <begin position="14"/>
        <end position="29"/>
    </location>
</feature>
<gene>
    <name evidence="2" type="ORF">BRE01_15060</name>
</gene>
<organism evidence="2 3">
    <name type="scientific">Brevibacillus reuszeri</name>
    <dbReference type="NCBI Taxonomy" id="54915"/>
    <lineage>
        <taxon>Bacteria</taxon>
        <taxon>Bacillati</taxon>
        <taxon>Bacillota</taxon>
        <taxon>Bacilli</taxon>
        <taxon>Bacillales</taxon>
        <taxon>Paenibacillaceae</taxon>
        <taxon>Brevibacillus</taxon>
    </lineage>
</organism>
<evidence type="ECO:0000313" key="3">
    <source>
        <dbReference type="Proteomes" id="UP000319578"/>
    </source>
</evidence>
<accession>A0ABQ0TIW7</accession>
<evidence type="ECO:0000256" key="1">
    <source>
        <dbReference type="SAM" id="MobiDB-lite"/>
    </source>
</evidence>
<feature type="region of interest" description="Disordered" evidence="1">
    <location>
        <begin position="1"/>
        <end position="29"/>
    </location>
</feature>
<evidence type="ECO:0000313" key="2">
    <source>
        <dbReference type="EMBL" id="GED67804.1"/>
    </source>
</evidence>
<name>A0ABQ0TIW7_9BACL</name>
<proteinExistence type="predicted"/>
<protein>
    <submittedName>
        <fullName evidence="2">Uncharacterized protein</fullName>
    </submittedName>
</protein>
<dbReference type="Proteomes" id="UP000319578">
    <property type="component" value="Unassembled WGS sequence"/>
</dbReference>
<reference evidence="2 3" key="1">
    <citation type="submission" date="2019-06" db="EMBL/GenBank/DDBJ databases">
        <title>Whole genome shotgun sequence of Brevibacillus reuszeri NBRC 15719.</title>
        <authorList>
            <person name="Hosoyama A."/>
            <person name="Uohara A."/>
            <person name="Ohji S."/>
            <person name="Ichikawa N."/>
        </authorList>
    </citation>
    <scope>NUCLEOTIDE SEQUENCE [LARGE SCALE GENOMIC DNA]</scope>
    <source>
        <strain evidence="2 3">NBRC 15719</strain>
    </source>
</reference>